<protein>
    <recommendedName>
        <fullName evidence="6">Aspartate aminotransferase family protein</fullName>
    </recommendedName>
</protein>
<dbReference type="InterPro" id="IPR005814">
    <property type="entry name" value="Aminotrans_3"/>
</dbReference>
<dbReference type="GO" id="GO:0008483">
    <property type="term" value="F:transaminase activity"/>
    <property type="evidence" value="ECO:0007669"/>
    <property type="project" value="UniProtKB-KW"/>
</dbReference>
<dbReference type="PANTHER" id="PTHR11986:SF79">
    <property type="entry name" value="ACETYLORNITHINE AMINOTRANSFERASE, MITOCHONDRIAL"/>
    <property type="match status" value="1"/>
</dbReference>
<keyword evidence="3" id="KW-0808">Transferase</keyword>
<evidence type="ECO:0000256" key="3">
    <source>
        <dbReference type="ARBA" id="ARBA00022679"/>
    </source>
</evidence>
<name>X0WIU9_9ZZZZ</name>
<dbReference type="GO" id="GO:0042802">
    <property type="term" value="F:identical protein binding"/>
    <property type="evidence" value="ECO:0007669"/>
    <property type="project" value="TreeGrafter"/>
</dbReference>
<dbReference type="InterPro" id="IPR015424">
    <property type="entry name" value="PyrdxlP-dep_Trfase"/>
</dbReference>
<dbReference type="InterPro" id="IPR050103">
    <property type="entry name" value="Class-III_PLP-dep_AT"/>
</dbReference>
<evidence type="ECO:0000256" key="2">
    <source>
        <dbReference type="ARBA" id="ARBA00022576"/>
    </source>
</evidence>
<evidence type="ECO:0008006" key="6">
    <source>
        <dbReference type="Google" id="ProtNLM"/>
    </source>
</evidence>
<accession>X0WIU9</accession>
<dbReference type="Gene3D" id="3.40.640.10">
    <property type="entry name" value="Type I PLP-dependent aspartate aminotransferase-like (Major domain)"/>
    <property type="match status" value="1"/>
</dbReference>
<dbReference type="PANTHER" id="PTHR11986">
    <property type="entry name" value="AMINOTRANSFERASE CLASS III"/>
    <property type="match status" value="1"/>
</dbReference>
<comment type="caution">
    <text evidence="5">The sequence shown here is derived from an EMBL/GenBank/DDBJ whole genome shotgun (WGS) entry which is preliminary data.</text>
</comment>
<proteinExistence type="predicted"/>
<feature type="non-terminal residue" evidence="5">
    <location>
        <position position="262"/>
    </location>
</feature>
<reference evidence="5" key="1">
    <citation type="journal article" date="2014" name="Front. Microbiol.">
        <title>High frequency of phylogenetically diverse reductive dehalogenase-homologous genes in deep subseafloor sedimentary metagenomes.</title>
        <authorList>
            <person name="Kawai M."/>
            <person name="Futagami T."/>
            <person name="Toyoda A."/>
            <person name="Takaki Y."/>
            <person name="Nishi S."/>
            <person name="Hori S."/>
            <person name="Arai W."/>
            <person name="Tsubouchi T."/>
            <person name="Morono Y."/>
            <person name="Uchiyama I."/>
            <person name="Ito T."/>
            <person name="Fujiyama A."/>
            <person name="Inagaki F."/>
            <person name="Takami H."/>
        </authorList>
    </citation>
    <scope>NUCLEOTIDE SEQUENCE</scope>
    <source>
        <strain evidence="5">Expedition CK06-06</strain>
    </source>
</reference>
<sequence length="262" mass="28470">TVDPVETKYRRIVTQIPVPETVEMLKKLRDLEPRSMGGQPPIVWSSGRGANIHDAHGNMWLDFSCGVLVTASGHGHPKICAAIADMAGRGLYHAYCFPTEARVKLVEKLTALLPPPLAKVFLLTTGSEATECCIKLARSHGQNVGGNRKSILVTFENAFHGRTMGAQWAGGSAGGKAWLGDPDPRFVNVPYPDGFRQTDLSFDVFVKSLADQGVDPADVCGVMSETYQGCNATLMPVEYARKLRAWCDEHRAALIFDEVQAG</sequence>
<evidence type="ECO:0000256" key="1">
    <source>
        <dbReference type="ARBA" id="ARBA00001933"/>
    </source>
</evidence>
<dbReference type="GO" id="GO:0030170">
    <property type="term" value="F:pyridoxal phosphate binding"/>
    <property type="evidence" value="ECO:0007669"/>
    <property type="project" value="InterPro"/>
</dbReference>
<feature type="non-terminal residue" evidence="5">
    <location>
        <position position="1"/>
    </location>
</feature>
<organism evidence="5">
    <name type="scientific">marine sediment metagenome</name>
    <dbReference type="NCBI Taxonomy" id="412755"/>
    <lineage>
        <taxon>unclassified sequences</taxon>
        <taxon>metagenomes</taxon>
        <taxon>ecological metagenomes</taxon>
    </lineage>
</organism>
<dbReference type="InterPro" id="IPR015421">
    <property type="entry name" value="PyrdxlP-dep_Trfase_major"/>
</dbReference>
<keyword evidence="2" id="KW-0032">Aminotransferase</keyword>
<dbReference type="AlphaFoldDB" id="X0WIU9"/>
<dbReference type="SUPFAM" id="SSF53383">
    <property type="entry name" value="PLP-dependent transferases"/>
    <property type="match status" value="1"/>
</dbReference>
<dbReference type="Pfam" id="PF00202">
    <property type="entry name" value="Aminotran_3"/>
    <property type="match status" value="1"/>
</dbReference>
<dbReference type="InterPro" id="IPR015422">
    <property type="entry name" value="PyrdxlP-dep_Trfase_small"/>
</dbReference>
<comment type="cofactor">
    <cofactor evidence="1">
        <name>pyridoxal 5'-phosphate</name>
        <dbReference type="ChEBI" id="CHEBI:597326"/>
    </cofactor>
</comment>
<dbReference type="Gene3D" id="3.90.1150.10">
    <property type="entry name" value="Aspartate Aminotransferase, domain 1"/>
    <property type="match status" value="1"/>
</dbReference>
<keyword evidence="4" id="KW-0663">Pyridoxal phosphate</keyword>
<dbReference type="EMBL" id="BARS01031880">
    <property type="protein sequence ID" value="GAG23142.1"/>
    <property type="molecule type" value="Genomic_DNA"/>
</dbReference>
<evidence type="ECO:0000256" key="4">
    <source>
        <dbReference type="ARBA" id="ARBA00022898"/>
    </source>
</evidence>
<evidence type="ECO:0000313" key="5">
    <source>
        <dbReference type="EMBL" id="GAG23142.1"/>
    </source>
</evidence>
<gene>
    <name evidence="5" type="ORF">S01H1_49547</name>
</gene>